<proteinExistence type="predicted"/>
<dbReference type="InterPro" id="IPR011051">
    <property type="entry name" value="RmlC_Cupin_sf"/>
</dbReference>
<organism evidence="3 4">
    <name type="scientific">Synechococcus elongatus PCC 11801</name>
    <dbReference type="NCBI Taxonomy" id="2219813"/>
    <lineage>
        <taxon>Bacteria</taxon>
        <taxon>Bacillati</taxon>
        <taxon>Cyanobacteriota</taxon>
        <taxon>Cyanophyceae</taxon>
        <taxon>Synechococcales</taxon>
        <taxon>Synechococcaceae</taxon>
        <taxon>Synechococcus</taxon>
    </lineage>
</organism>
<dbReference type="RefSeq" id="WP_208676524.1">
    <property type="nucleotide sequence ID" value="NZ_CP030139.2"/>
</dbReference>
<evidence type="ECO:0000313" key="3">
    <source>
        <dbReference type="EMBL" id="AZB72357.1"/>
    </source>
</evidence>
<keyword evidence="1" id="KW-0238">DNA-binding</keyword>
<sequence>MRSADADLGASSGPIGGNNALCRYLGNTIRELRQRHGLTIAEVSQKAGISRGMLSKIENAQTSASLETLEKLVSVLGISLSALFKGYEVSTEKVFLVPSGTAKEVVRRGTRNGHTYQLLASDPSTQFCFESFLITLHEGSEPFAAFEHPGFESIYVLEGKMQYRHGDRSYLLQAGDALTFQSDIPHGPEMLIELPIRFLATVFNVRGMLPEFAFIAASEVTGAEEPEGQS</sequence>
<evidence type="ECO:0000256" key="1">
    <source>
        <dbReference type="ARBA" id="ARBA00023125"/>
    </source>
</evidence>
<dbReference type="GO" id="GO:0003700">
    <property type="term" value="F:DNA-binding transcription factor activity"/>
    <property type="evidence" value="ECO:0007669"/>
    <property type="project" value="TreeGrafter"/>
</dbReference>
<dbReference type="InterPro" id="IPR010982">
    <property type="entry name" value="Lambda_DNA-bd_dom_sf"/>
</dbReference>
<dbReference type="InterPro" id="IPR050807">
    <property type="entry name" value="TransReg_Diox_bact_type"/>
</dbReference>
<dbReference type="Pfam" id="PF01381">
    <property type="entry name" value="HTH_3"/>
    <property type="match status" value="1"/>
</dbReference>
<dbReference type="PANTHER" id="PTHR46797">
    <property type="entry name" value="HTH-TYPE TRANSCRIPTIONAL REGULATOR"/>
    <property type="match status" value="1"/>
</dbReference>
<dbReference type="GO" id="GO:0003677">
    <property type="term" value="F:DNA binding"/>
    <property type="evidence" value="ECO:0007669"/>
    <property type="project" value="UniProtKB-KW"/>
</dbReference>
<dbReference type="EMBL" id="CP030139">
    <property type="protein sequence ID" value="AZB72357.1"/>
    <property type="molecule type" value="Genomic_DNA"/>
</dbReference>
<dbReference type="SUPFAM" id="SSF47413">
    <property type="entry name" value="lambda repressor-like DNA-binding domains"/>
    <property type="match status" value="1"/>
</dbReference>
<dbReference type="SMART" id="SM00530">
    <property type="entry name" value="HTH_XRE"/>
    <property type="match status" value="1"/>
</dbReference>
<dbReference type="SUPFAM" id="SSF51182">
    <property type="entry name" value="RmlC-like cupins"/>
    <property type="match status" value="1"/>
</dbReference>
<dbReference type="GO" id="GO:0005829">
    <property type="term" value="C:cytosol"/>
    <property type="evidence" value="ECO:0007669"/>
    <property type="project" value="TreeGrafter"/>
</dbReference>
<dbReference type="PANTHER" id="PTHR46797:SF1">
    <property type="entry name" value="METHYLPHOSPHONATE SYNTHASE"/>
    <property type="match status" value="1"/>
</dbReference>
<name>A0AAN1UU73_SYNEL</name>
<dbReference type="InterPro" id="IPR001387">
    <property type="entry name" value="Cro/C1-type_HTH"/>
</dbReference>
<evidence type="ECO:0000313" key="4">
    <source>
        <dbReference type="Proteomes" id="UP000267249"/>
    </source>
</evidence>
<dbReference type="CDD" id="cd00093">
    <property type="entry name" value="HTH_XRE"/>
    <property type="match status" value="1"/>
</dbReference>
<protein>
    <submittedName>
        <fullName evidence="3">XRE family transcriptional regulator</fullName>
    </submittedName>
</protein>
<dbReference type="PROSITE" id="PS50943">
    <property type="entry name" value="HTH_CROC1"/>
    <property type="match status" value="1"/>
</dbReference>
<dbReference type="AlphaFoldDB" id="A0AAN1UU73"/>
<dbReference type="InterPro" id="IPR014710">
    <property type="entry name" value="RmlC-like_jellyroll"/>
</dbReference>
<evidence type="ECO:0000259" key="2">
    <source>
        <dbReference type="PROSITE" id="PS50943"/>
    </source>
</evidence>
<feature type="domain" description="HTH cro/C1-type" evidence="2">
    <location>
        <begin position="29"/>
        <end position="83"/>
    </location>
</feature>
<dbReference type="InterPro" id="IPR013096">
    <property type="entry name" value="Cupin_2"/>
</dbReference>
<dbReference type="Gene3D" id="1.10.260.40">
    <property type="entry name" value="lambda repressor-like DNA-binding domains"/>
    <property type="match status" value="1"/>
</dbReference>
<reference evidence="3 4" key="1">
    <citation type="journal article" date="2018" name="Sci. Rep.">
        <title>Genome Features and Biochemical Characteristics of a Robust, Fast Growing and Naturally Transformable Cyanobacterium Synechococcus elongatus PCC 11801 Isolated from India.</title>
        <authorList>
            <person name="Jaiswal D."/>
            <person name="Sengupta A."/>
            <person name="Sohoni S."/>
            <person name="Sengupta S."/>
            <person name="Phadnavis A.G."/>
            <person name="Pakrasi H.B."/>
            <person name="Wangikar P.P."/>
        </authorList>
    </citation>
    <scope>NUCLEOTIDE SEQUENCE [LARGE SCALE GENOMIC DNA]</scope>
    <source>
        <strain evidence="3 4">PCC 11801</strain>
    </source>
</reference>
<dbReference type="CDD" id="cd02209">
    <property type="entry name" value="cupin_XRE_C"/>
    <property type="match status" value="1"/>
</dbReference>
<gene>
    <name evidence="3" type="ORF">DOP62_06135</name>
</gene>
<dbReference type="Gene3D" id="2.60.120.10">
    <property type="entry name" value="Jelly Rolls"/>
    <property type="match status" value="1"/>
</dbReference>
<dbReference type="Pfam" id="PF07883">
    <property type="entry name" value="Cupin_2"/>
    <property type="match status" value="1"/>
</dbReference>
<dbReference type="Proteomes" id="UP000267249">
    <property type="component" value="Chromosome"/>
</dbReference>
<accession>A0AAN1UU73</accession>